<evidence type="ECO:0000259" key="7">
    <source>
        <dbReference type="Pfam" id="PF10629"/>
    </source>
</evidence>
<dbReference type="PANTHER" id="PTHR34924:SF1">
    <property type="entry name" value="PROTEIN FAM166C"/>
    <property type="match status" value="1"/>
</dbReference>
<name>A0AAD7SWL8_9TELE</name>
<gene>
    <name evidence="8" type="ORF">AAFF_G00216970</name>
</gene>
<keyword evidence="9" id="KW-1185">Reference proteome</keyword>
<keyword evidence="2" id="KW-0963">Cytoplasm</keyword>
<sequence length="147" mass="16537">MSNRSVGTLIIHNNPAYIAPALMPGYCGYVPTIKFSHGDTFGNATMKHFQHFRCAAISTSTSPRTVGGMFPSIYSSNPRLAPSCRSRGVDRALYSPYWVKYNVDFDRQAELKRFDQLAQKHRAQYKDTTGTQQLVNYFVTAERGSKT</sequence>
<comment type="subcellular location">
    <subcellularLocation>
        <location evidence="1">Cytoplasm</location>
        <location evidence="1">Cytoskeleton</location>
        <location evidence="1">Cilium axoneme</location>
    </subcellularLocation>
</comment>
<evidence type="ECO:0000256" key="1">
    <source>
        <dbReference type="ARBA" id="ARBA00004430"/>
    </source>
</evidence>
<evidence type="ECO:0000256" key="6">
    <source>
        <dbReference type="ARBA" id="ARBA00041160"/>
    </source>
</evidence>
<dbReference type="PANTHER" id="PTHR34924">
    <property type="entry name" value="UPF0573 PROTEIN C2ORF70"/>
    <property type="match status" value="1"/>
</dbReference>
<comment type="similarity">
    <text evidence="5">Belongs to the CIMIP2 family.</text>
</comment>
<dbReference type="AlphaFoldDB" id="A0AAD7SWL8"/>
<proteinExistence type="inferred from homology"/>
<feature type="domain" description="Ciliary microtubule inner protein 2A-C-like" evidence="7">
    <location>
        <begin position="20"/>
        <end position="80"/>
    </location>
</feature>
<evidence type="ECO:0000256" key="5">
    <source>
        <dbReference type="ARBA" id="ARBA00035661"/>
    </source>
</evidence>
<dbReference type="Proteomes" id="UP001221898">
    <property type="component" value="Unassembled WGS sequence"/>
</dbReference>
<keyword evidence="4" id="KW-0966">Cell projection</keyword>
<dbReference type="InterPro" id="IPR018902">
    <property type="entry name" value="CMI2A-C-like_dom"/>
</dbReference>
<accession>A0AAD7SWL8</accession>
<evidence type="ECO:0000313" key="9">
    <source>
        <dbReference type="Proteomes" id="UP001221898"/>
    </source>
</evidence>
<organism evidence="8 9">
    <name type="scientific">Aldrovandia affinis</name>
    <dbReference type="NCBI Taxonomy" id="143900"/>
    <lineage>
        <taxon>Eukaryota</taxon>
        <taxon>Metazoa</taxon>
        <taxon>Chordata</taxon>
        <taxon>Craniata</taxon>
        <taxon>Vertebrata</taxon>
        <taxon>Euteleostomi</taxon>
        <taxon>Actinopterygii</taxon>
        <taxon>Neopterygii</taxon>
        <taxon>Teleostei</taxon>
        <taxon>Notacanthiformes</taxon>
        <taxon>Halosauridae</taxon>
        <taxon>Aldrovandia</taxon>
    </lineage>
</organism>
<evidence type="ECO:0000256" key="2">
    <source>
        <dbReference type="ARBA" id="ARBA00022490"/>
    </source>
</evidence>
<reference evidence="8" key="1">
    <citation type="journal article" date="2023" name="Science">
        <title>Genome structures resolve the early diversification of teleost fishes.</title>
        <authorList>
            <person name="Parey E."/>
            <person name="Louis A."/>
            <person name="Montfort J."/>
            <person name="Bouchez O."/>
            <person name="Roques C."/>
            <person name="Iampietro C."/>
            <person name="Lluch J."/>
            <person name="Castinel A."/>
            <person name="Donnadieu C."/>
            <person name="Desvignes T."/>
            <person name="Floi Bucao C."/>
            <person name="Jouanno E."/>
            <person name="Wen M."/>
            <person name="Mejri S."/>
            <person name="Dirks R."/>
            <person name="Jansen H."/>
            <person name="Henkel C."/>
            <person name="Chen W.J."/>
            <person name="Zahm M."/>
            <person name="Cabau C."/>
            <person name="Klopp C."/>
            <person name="Thompson A.W."/>
            <person name="Robinson-Rechavi M."/>
            <person name="Braasch I."/>
            <person name="Lecointre G."/>
            <person name="Bobe J."/>
            <person name="Postlethwait J.H."/>
            <person name="Berthelot C."/>
            <person name="Roest Crollius H."/>
            <person name="Guiguen Y."/>
        </authorList>
    </citation>
    <scope>NUCLEOTIDE SEQUENCE</scope>
    <source>
        <strain evidence="8">NC1722</strain>
    </source>
</reference>
<evidence type="ECO:0000256" key="4">
    <source>
        <dbReference type="ARBA" id="ARBA00023273"/>
    </source>
</evidence>
<dbReference type="InterPro" id="IPR052329">
    <property type="entry name" value="CIMIP2C"/>
</dbReference>
<dbReference type="GO" id="GO:0015630">
    <property type="term" value="C:microtubule cytoskeleton"/>
    <property type="evidence" value="ECO:0007669"/>
    <property type="project" value="UniProtKB-ARBA"/>
</dbReference>
<evidence type="ECO:0000256" key="3">
    <source>
        <dbReference type="ARBA" id="ARBA00023212"/>
    </source>
</evidence>
<comment type="caution">
    <text evidence="8">The sequence shown here is derived from an EMBL/GenBank/DDBJ whole genome shotgun (WGS) entry which is preliminary data.</text>
</comment>
<protein>
    <recommendedName>
        <fullName evidence="6">Ciliary microtubule inner protein 2C</fullName>
    </recommendedName>
</protein>
<dbReference type="GO" id="GO:0005930">
    <property type="term" value="C:axoneme"/>
    <property type="evidence" value="ECO:0007669"/>
    <property type="project" value="UniProtKB-SubCell"/>
</dbReference>
<evidence type="ECO:0000313" key="8">
    <source>
        <dbReference type="EMBL" id="KAJ8409638.1"/>
    </source>
</evidence>
<dbReference type="Pfam" id="PF10629">
    <property type="entry name" value="CMI2B-like"/>
    <property type="match status" value="1"/>
</dbReference>
<dbReference type="EMBL" id="JAINUG010000029">
    <property type="protein sequence ID" value="KAJ8409638.1"/>
    <property type="molecule type" value="Genomic_DNA"/>
</dbReference>
<keyword evidence="3" id="KW-0206">Cytoskeleton</keyword>